<comment type="caution">
    <text evidence="5">The sequence shown here is derived from an EMBL/GenBank/DDBJ whole genome shotgun (WGS) entry which is preliminary data.</text>
</comment>
<evidence type="ECO:0000259" key="4">
    <source>
        <dbReference type="PROSITE" id="PS01124"/>
    </source>
</evidence>
<dbReference type="PROSITE" id="PS01124">
    <property type="entry name" value="HTH_ARAC_FAMILY_2"/>
    <property type="match status" value="1"/>
</dbReference>
<keyword evidence="3" id="KW-0804">Transcription</keyword>
<dbReference type="InterPro" id="IPR009057">
    <property type="entry name" value="Homeodomain-like_sf"/>
</dbReference>
<sequence>MVSAYRFFFIILHYINQKKTYSMKVYNLEEFATKYKLKDIYGAYAAHFSVNGEESDSFSGFDTSEYNIFHCMAEERTLFTKLLLVHEGSCRMRLQGNNTEQSIQLSAHNLLITTPHEVAHIEQLSTDFKAEAILVDENFAKQVQRYQLDDTKYKSIADIFHFVRDIVRHQHINKVEMIRSMFNVLKLIIDELPYEQCSVTRDLGHKKEVYEVFLHHLYRNYRKERQIRFYADLMNVSTAYLSRLVKEISGSTINEHATSLVYKEICNLLTQTDMTMGEIADHLNFSDQSAMTNFFKQHSGMTPLAYRNR</sequence>
<dbReference type="GO" id="GO:0043565">
    <property type="term" value="F:sequence-specific DNA binding"/>
    <property type="evidence" value="ECO:0007669"/>
    <property type="project" value="InterPro"/>
</dbReference>
<dbReference type="SUPFAM" id="SSF46689">
    <property type="entry name" value="Homeodomain-like"/>
    <property type="match status" value="1"/>
</dbReference>
<accession>G6AY35</accession>
<reference evidence="5 6" key="1">
    <citation type="submission" date="2011-08" db="EMBL/GenBank/DDBJ databases">
        <authorList>
            <person name="Weinstock G."/>
            <person name="Sodergren E."/>
            <person name="Clifton S."/>
            <person name="Fulton L."/>
            <person name="Fulton B."/>
            <person name="Courtney L."/>
            <person name="Fronick C."/>
            <person name="Harrison M."/>
            <person name="Strong C."/>
            <person name="Farmer C."/>
            <person name="Delahaunty K."/>
            <person name="Markovic C."/>
            <person name="Hall O."/>
            <person name="Minx P."/>
            <person name="Tomlinson C."/>
            <person name="Mitreva M."/>
            <person name="Hou S."/>
            <person name="Chen J."/>
            <person name="Wollam A."/>
            <person name="Pepin K.H."/>
            <person name="Johnson M."/>
            <person name="Bhonagiri V."/>
            <person name="Zhang X."/>
            <person name="Suruliraj S."/>
            <person name="Warren W."/>
            <person name="Chinwalla A."/>
            <person name="Mardis E.R."/>
            <person name="Wilson R.K."/>
        </authorList>
    </citation>
    <scope>NUCLEOTIDE SEQUENCE [LARGE SCALE GENOMIC DNA]</scope>
    <source>
        <strain evidence="5 6">DSM 18206</strain>
    </source>
</reference>
<dbReference type="AlphaFoldDB" id="G6AY35"/>
<evidence type="ECO:0000313" key="5">
    <source>
        <dbReference type="EMBL" id="EHJ39769.1"/>
    </source>
</evidence>
<keyword evidence="2" id="KW-0238">DNA-binding</keyword>
<dbReference type="PANTHER" id="PTHR43280:SF32">
    <property type="entry name" value="TRANSCRIPTIONAL REGULATORY PROTEIN"/>
    <property type="match status" value="1"/>
</dbReference>
<evidence type="ECO:0000256" key="1">
    <source>
        <dbReference type="ARBA" id="ARBA00023015"/>
    </source>
</evidence>
<organism evidence="5 6">
    <name type="scientific">Leyella stercorea DSM 18206</name>
    <dbReference type="NCBI Taxonomy" id="1002367"/>
    <lineage>
        <taxon>Bacteria</taxon>
        <taxon>Pseudomonadati</taxon>
        <taxon>Bacteroidota</taxon>
        <taxon>Bacteroidia</taxon>
        <taxon>Bacteroidales</taxon>
        <taxon>Prevotellaceae</taxon>
        <taxon>Leyella</taxon>
    </lineage>
</organism>
<dbReference type="eggNOG" id="COG2207">
    <property type="taxonomic scope" value="Bacteria"/>
</dbReference>
<dbReference type="GO" id="GO:0003700">
    <property type="term" value="F:DNA-binding transcription factor activity"/>
    <property type="evidence" value="ECO:0007669"/>
    <property type="project" value="InterPro"/>
</dbReference>
<dbReference type="PATRIC" id="fig|1002367.3.peg.1248"/>
<protein>
    <submittedName>
        <fullName evidence="5">Transcriptional regulator, AraC family</fullName>
    </submittedName>
</protein>
<keyword evidence="1" id="KW-0805">Transcription regulation</keyword>
<dbReference type="Proteomes" id="UP000004407">
    <property type="component" value="Unassembled WGS sequence"/>
</dbReference>
<evidence type="ECO:0000256" key="2">
    <source>
        <dbReference type="ARBA" id="ARBA00023125"/>
    </source>
</evidence>
<evidence type="ECO:0000256" key="3">
    <source>
        <dbReference type="ARBA" id="ARBA00023163"/>
    </source>
</evidence>
<proteinExistence type="predicted"/>
<evidence type="ECO:0000313" key="6">
    <source>
        <dbReference type="Proteomes" id="UP000004407"/>
    </source>
</evidence>
<dbReference type="Gene3D" id="1.10.10.60">
    <property type="entry name" value="Homeodomain-like"/>
    <property type="match status" value="1"/>
</dbReference>
<dbReference type="HOGENOM" id="CLU_000445_88_2_10"/>
<dbReference type="InterPro" id="IPR018060">
    <property type="entry name" value="HTH_AraC"/>
</dbReference>
<dbReference type="PANTHER" id="PTHR43280">
    <property type="entry name" value="ARAC-FAMILY TRANSCRIPTIONAL REGULATOR"/>
    <property type="match status" value="1"/>
</dbReference>
<gene>
    <name evidence="5" type="ORF">HMPREF0673_01544</name>
</gene>
<dbReference type="Pfam" id="PF12833">
    <property type="entry name" value="HTH_18"/>
    <property type="match status" value="1"/>
</dbReference>
<dbReference type="EMBL" id="AFZZ01000134">
    <property type="protein sequence ID" value="EHJ39769.1"/>
    <property type="molecule type" value="Genomic_DNA"/>
</dbReference>
<name>G6AY35_9BACT</name>
<dbReference type="SMART" id="SM00342">
    <property type="entry name" value="HTH_ARAC"/>
    <property type="match status" value="1"/>
</dbReference>
<feature type="domain" description="HTH araC/xylS-type" evidence="4">
    <location>
        <begin position="211"/>
        <end position="309"/>
    </location>
</feature>